<accession>A0A934W934</accession>
<evidence type="ECO:0000313" key="1">
    <source>
        <dbReference type="EMBL" id="MBK4739377.1"/>
    </source>
</evidence>
<gene>
    <name evidence="1" type="ORF">JJB74_32795</name>
</gene>
<evidence type="ECO:0000313" key="2">
    <source>
        <dbReference type="Proteomes" id="UP000622890"/>
    </source>
</evidence>
<sequence>MSASWLQLARLDVGKRLQHGKVKFFQGLLVCRSLRPIPVGKRCFAERDDIGLAVGEYRIRCFGLPPASLCLLDSTQ</sequence>
<dbReference type="Proteomes" id="UP000622890">
    <property type="component" value="Unassembled WGS sequence"/>
</dbReference>
<name>A0A934W934_9BURK</name>
<organism evidence="1 2">
    <name type="scientific">Noviherbaspirillum pedocola</name>
    <dbReference type="NCBI Taxonomy" id="2801341"/>
    <lineage>
        <taxon>Bacteria</taxon>
        <taxon>Pseudomonadati</taxon>
        <taxon>Pseudomonadota</taxon>
        <taxon>Betaproteobacteria</taxon>
        <taxon>Burkholderiales</taxon>
        <taxon>Oxalobacteraceae</taxon>
        <taxon>Noviherbaspirillum</taxon>
    </lineage>
</organism>
<comment type="caution">
    <text evidence="1">The sequence shown here is derived from an EMBL/GenBank/DDBJ whole genome shotgun (WGS) entry which is preliminary data.</text>
</comment>
<protein>
    <submittedName>
        <fullName evidence="1">Uncharacterized protein</fullName>
    </submittedName>
</protein>
<keyword evidence="2" id="KW-1185">Reference proteome</keyword>
<proteinExistence type="predicted"/>
<dbReference type="EMBL" id="JAEPBG010000059">
    <property type="protein sequence ID" value="MBK4739377.1"/>
    <property type="molecule type" value="Genomic_DNA"/>
</dbReference>
<dbReference type="RefSeq" id="WP_200598742.1">
    <property type="nucleotide sequence ID" value="NZ_JAEPBG010000059.1"/>
</dbReference>
<dbReference type="AlphaFoldDB" id="A0A934W934"/>
<reference evidence="1" key="1">
    <citation type="submission" date="2021-01" db="EMBL/GenBank/DDBJ databases">
        <title>Genome sequence of strain Noviherbaspirillum sp. DKR-6.</title>
        <authorList>
            <person name="Chaudhary D.K."/>
        </authorList>
    </citation>
    <scope>NUCLEOTIDE SEQUENCE</scope>
    <source>
        <strain evidence="1">DKR-6</strain>
    </source>
</reference>